<feature type="region of interest" description="Disordered" evidence="1">
    <location>
        <begin position="648"/>
        <end position="776"/>
    </location>
</feature>
<feature type="compositionally biased region" description="Gly residues" evidence="1">
    <location>
        <begin position="191"/>
        <end position="202"/>
    </location>
</feature>
<feature type="compositionally biased region" description="Low complexity" evidence="1">
    <location>
        <begin position="389"/>
        <end position="407"/>
    </location>
</feature>
<organism evidence="3 4">
    <name type="scientific">Pristionchus entomophagus</name>
    <dbReference type="NCBI Taxonomy" id="358040"/>
    <lineage>
        <taxon>Eukaryota</taxon>
        <taxon>Metazoa</taxon>
        <taxon>Ecdysozoa</taxon>
        <taxon>Nematoda</taxon>
        <taxon>Chromadorea</taxon>
        <taxon>Rhabditida</taxon>
        <taxon>Rhabditina</taxon>
        <taxon>Diplogasteromorpha</taxon>
        <taxon>Diplogasteroidea</taxon>
        <taxon>Neodiplogasteridae</taxon>
        <taxon>Pristionchus</taxon>
    </lineage>
</organism>
<dbReference type="SUPFAM" id="SSF55277">
    <property type="entry name" value="GYF domain"/>
    <property type="match status" value="1"/>
</dbReference>
<proteinExistence type="predicted"/>
<dbReference type="PROSITE" id="PS50829">
    <property type="entry name" value="GYF"/>
    <property type="match status" value="1"/>
</dbReference>
<feature type="compositionally biased region" description="Polar residues" evidence="1">
    <location>
        <begin position="150"/>
        <end position="160"/>
    </location>
</feature>
<reference evidence="3" key="1">
    <citation type="submission" date="2023-10" db="EMBL/GenBank/DDBJ databases">
        <title>Genome assembly of Pristionchus species.</title>
        <authorList>
            <person name="Yoshida K."/>
            <person name="Sommer R.J."/>
        </authorList>
    </citation>
    <scope>NUCLEOTIDE SEQUENCE</scope>
    <source>
        <strain evidence="3">RS0144</strain>
    </source>
</reference>
<dbReference type="Gene3D" id="3.30.1490.40">
    <property type="match status" value="1"/>
</dbReference>
<feature type="region of interest" description="Disordered" evidence="1">
    <location>
        <begin position="224"/>
        <end position="464"/>
    </location>
</feature>
<dbReference type="Pfam" id="PF02213">
    <property type="entry name" value="GYF"/>
    <property type="match status" value="1"/>
</dbReference>
<feature type="compositionally biased region" description="Gly residues" evidence="1">
    <location>
        <begin position="294"/>
        <end position="311"/>
    </location>
</feature>
<feature type="compositionally biased region" description="Basic and acidic residues" evidence="1">
    <location>
        <begin position="858"/>
        <end position="879"/>
    </location>
</feature>
<accession>A0AAV5SM82</accession>
<sequence>SQTQLVFVMSAFGAFANSDPVSQNNFNPSWMGQTFNATSGVPRNNGRPVGPNGGEGEEDRPMAAPIFMRNRYGREDVLALYDGGSVHPPDGLPRCPLYQSEPQPPCVIKPLSEIEKKLRENINSSKAMSLLSAADRHHITSGGTAPESPQAPNRSNTNGWTHVPPRDHNKTWGRTTTTGTTPVRGSVRGAFSGGRGGGTAGGGVGGMEGGMPISPYGVTPIAAPQNGERALGTGGTFPSRRGVNPVARGGGSSAFNSRAQGLYNPHDPSDRPRPRGRSTSEDGEGGPTATPTTPGGGGGGVPVNGGQGGAGAWQAQSRQTGWTRSSDQPQRMPEWANDEEGGMAGGVSREHSSDVSSGTFDEQGRFMRSAPPRQPGQSYQQPHASTATPQMQHEQQQQLLSPQSSMQTGGWREMEREVPSQSAPMEIPHSSHYSMGGVPPTSLPSLPSQQQQQDGPSGMSPSSAFLYAYQQKQLQQQQQAQYAAMQQAQQQQQQQPPAPTAPSKPANFFYLDPNGVERGPFPLDQMEAWFSMGYFQDTLQVRRESDSSFTELGELQKRNGKNPFKYPEPVVAPPPVMPTPNMLAGYMDQMGLSSAGGWDQSVQSIFARAQTTPSYEALLEKQRMEEQARRMTEEREKLVRMQEMMRLQAETEREQHERLLREKEEGLQKMQDEMNRKQREMEEAKREHEATLEKEKREIERKKAELEKQNNREKEEQRKKQEAERRRIEEIEEKKRGEQERMAAAEEVERAVRRAEEAKRHAEEERKRQEEDRKKAEAYARVEELRLEAEREAIAERERQAQIAAARRAAAAPAAVSSPTPAVVKSSGPAWGGAGISTVHQTQKKSVETRSLAEVMAEEERQARAEQRENERLRRETETASRPVSKGGVWGGVTPSSIASQAVAVSSSSAAWGGAGLAKSSPVKASPWAGPSLSEANKPKAAAKTAPAKTKAPEKVVKKDEKKKTVSDEAQFISWFISRVRQLNDTVDGDVLASFIQGITNPDEVEDYMVGYLGDGKQVTEFVREYIHKRSELRNKTKGGVTASSSSSHDKDGFSSVPGKKGAAIAQQKKKPKFVVDSACLGFRPTGDPNRVNQGEIDHPESSTGRR</sequence>
<feature type="non-terminal residue" evidence="3">
    <location>
        <position position="1"/>
    </location>
</feature>
<evidence type="ECO:0000256" key="1">
    <source>
        <dbReference type="SAM" id="MobiDB-lite"/>
    </source>
</evidence>
<comment type="caution">
    <text evidence="3">The sequence shown here is derived from an EMBL/GenBank/DDBJ whole genome shotgun (WGS) entry which is preliminary data.</text>
</comment>
<feature type="domain" description="GYF" evidence="2">
    <location>
        <begin position="505"/>
        <end position="553"/>
    </location>
</feature>
<feature type="compositionally biased region" description="Low complexity" evidence="1">
    <location>
        <begin position="40"/>
        <end position="50"/>
    </location>
</feature>
<keyword evidence="4" id="KW-1185">Reference proteome</keyword>
<feature type="region of interest" description="Disordered" evidence="1">
    <location>
        <begin position="476"/>
        <end position="510"/>
    </location>
</feature>
<feature type="region of interest" description="Disordered" evidence="1">
    <location>
        <begin position="834"/>
        <end position="892"/>
    </location>
</feature>
<dbReference type="InterPro" id="IPR035445">
    <property type="entry name" value="GYF-like_dom_sf"/>
</dbReference>
<dbReference type="GO" id="GO:0005829">
    <property type="term" value="C:cytosol"/>
    <property type="evidence" value="ECO:0007669"/>
    <property type="project" value="TreeGrafter"/>
</dbReference>
<name>A0AAV5SM82_9BILA</name>
<evidence type="ECO:0000259" key="2">
    <source>
        <dbReference type="PROSITE" id="PS50829"/>
    </source>
</evidence>
<feature type="region of interest" description="Disordered" evidence="1">
    <location>
        <begin position="1034"/>
        <end position="1107"/>
    </location>
</feature>
<feature type="compositionally biased region" description="Low complexity" evidence="1">
    <location>
        <begin position="172"/>
        <end position="190"/>
    </location>
</feature>
<dbReference type="InterPro" id="IPR003169">
    <property type="entry name" value="GYF"/>
</dbReference>
<evidence type="ECO:0000313" key="3">
    <source>
        <dbReference type="EMBL" id="GMS84080.1"/>
    </source>
</evidence>
<feature type="compositionally biased region" description="Polar residues" evidence="1">
    <location>
        <begin position="314"/>
        <end position="329"/>
    </location>
</feature>
<feature type="region of interest" description="Disordered" evidence="1">
    <location>
        <begin position="139"/>
        <end position="202"/>
    </location>
</feature>
<dbReference type="PANTHER" id="PTHR14445:SF36">
    <property type="entry name" value="FI03272P-RELATED"/>
    <property type="match status" value="1"/>
</dbReference>
<dbReference type="EMBL" id="BTSX01000002">
    <property type="protein sequence ID" value="GMS84080.1"/>
    <property type="molecule type" value="Genomic_DNA"/>
</dbReference>
<dbReference type="Proteomes" id="UP001432027">
    <property type="component" value="Unassembled WGS sequence"/>
</dbReference>
<gene>
    <name evidence="3" type="ORF">PENTCL1PPCAC_6255</name>
</gene>
<dbReference type="AlphaFoldDB" id="A0AAV5SM82"/>
<feature type="region of interest" description="Disordered" evidence="1">
    <location>
        <begin position="36"/>
        <end position="60"/>
    </location>
</feature>
<protein>
    <recommendedName>
        <fullName evidence="2">GYF domain-containing protein</fullName>
    </recommendedName>
</protein>
<feature type="compositionally biased region" description="Polar residues" evidence="1">
    <location>
        <begin position="375"/>
        <end position="388"/>
    </location>
</feature>
<feature type="compositionally biased region" description="Basic and acidic residues" evidence="1">
    <location>
        <begin position="649"/>
        <end position="776"/>
    </location>
</feature>
<feature type="region of interest" description="Disordered" evidence="1">
    <location>
        <begin position="926"/>
        <end position="963"/>
    </location>
</feature>
<evidence type="ECO:0000313" key="4">
    <source>
        <dbReference type="Proteomes" id="UP001432027"/>
    </source>
</evidence>
<feature type="compositionally biased region" description="Basic and acidic residues" evidence="1">
    <location>
        <begin position="951"/>
        <end position="963"/>
    </location>
</feature>
<dbReference type="PANTHER" id="PTHR14445">
    <property type="entry name" value="GRB10 INTERACTING GYF PROTEIN"/>
    <property type="match status" value="1"/>
</dbReference>
<feature type="compositionally biased region" description="Low complexity" evidence="1">
    <location>
        <begin position="935"/>
        <end position="950"/>
    </location>
</feature>
<dbReference type="InterPro" id="IPR051640">
    <property type="entry name" value="GRB10-interact_GYF"/>
</dbReference>
<feature type="compositionally biased region" description="Low complexity" evidence="1">
    <location>
        <begin position="476"/>
        <end position="495"/>
    </location>
</feature>
<dbReference type="SMART" id="SM00444">
    <property type="entry name" value="GYF"/>
    <property type="match status" value="1"/>
</dbReference>
<feature type="compositionally biased region" description="Low complexity" evidence="1">
    <location>
        <begin position="439"/>
        <end position="464"/>
    </location>
</feature>
<feature type="compositionally biased region" description="Low complexity" evidence="1">
    <location>
        <begin position="1058"/>
        <end position="1067"/>
    </location>
</feature>